<evidence type="ECO:0000256" key="1">
    <source>
        <dbReference type="ARBA" id="ARBA00006499"/>
    </source>
</evidence>
<dbReference type="Pfam" id="PF02230">
    <property type="entry name" value="Abhydrolase_2"/>
    <property type="match status" value="1"/>
</dbReference>
<name>A0ABT3ZNQ7_9BURK</name>
<accession>A0ABT3ZNQ7</accession>
<dbReference type="EMBL" id="JAPMXC010000002">
    <property type="protein sequence ID" value="MCY0388178.1"/>
    <property type="molecule type" value="Genomic_DNA"/>
</dbReference>
<proteinExistence type="inferred from homology"/>
<dbReference type="InterPro" id="IPR029058">
    <property type="entry name" value="AB_hydrolase_fold"/>
</dbReference>
<dbReference type="GO" id="GO:0016787">
    <property type="term" value="F:hydrolase activity"/>
    <property type="evidence" value="ECO:0007669"/>
    <property type="project" value="UniProtKB-KW"/>
</dbReference>
<dbReference type="Proteomes" id="UP001082899">
    <property type="component" value="Unassembled WGS sequence"/>
</dbReference>
<keyword evidence="2 4" id="KW-0378">Hydrolase</keyword>
<evidence type="ECO:0000313" key="4">
    <source>
        <dbReference type="EMBL" id="MCY0388178.1"/>
    </source>
</evidence>
<evidence type="ECO:0000256" key="2">
    <source>
        <dbReference type="ARBA" id="ARBA00022801"/>
    </source>
</evidence>
<dbReference type="PANTHER" id="PTHR10655:SF17">
    <property type="entry name" value="LYSOPHOSPHOLIPASE-LIKE PROTEIN 1"/>
    <property type="match status" value="1"/>
</dbReference>
<dbReference type="InterPro" id="IPR050565">
    <property type="entry name" value="LYPA1-2/EST-like"/>
</dbReference>
<reference evidence="4" key="1">
    <citation type="submission" date="2022-11" db="EMBL/GenBank/DDBJ databases">
        <title>Robbsia betulipollinis sp. nov., isolated from pollen of birch (Betula pendula).</title>
        <authorList>
            <person name="Shi H."/>
            <person name="Ambika Manirajan B."/>
            <person name="Ratering S."/>
            <person name="Geissler-Plaum R."/>
            <person name="Schnell S."/>
        </authorList>
    </citation>
    <scope>NUCLEOTIDE SEQUENCE</scope>
    <source>
        <strain evidence="4">Bb-Pol-6</strain>
    </source>
</reference>
<keyword evidence="5" id="KW-1185">Reference proteome</keyword>
<sequence length="225" mass="24420">MSEHEIVHDTAPNPMFSVIWMHGLGADGSDFVPLIPELRLPPGTAMRFIFPHAPHIPVTWNGGHVMPAWYDIVSVDDEKRHADVAGVAKSRERIRALIAAENARGVPSERIVLAGFSQGGAMAYTVGLTHPQSLAGILALSTYIPVPELVGAEWQDAQRTTPIFAAHGTQDNVVPLTLGERARDMIVEAGFALEWHTYPMAHSLCAEEVGAISAWLQARLAAEPR</sequence>
<evidence type="ECO:0000313" key="5">
    <source>
        <dbReference type="Proteomes" id="UP001082899"/>
    </source>
</evidence>
<dbReference type="RefSeq" id="WP_267848048.1">
    <property type="nucleotide sequence ID" value="NZ_JAPMXC010000002.1"/>
</dbReference>
<dbReference type="PANTHER" id="PTHR10655">
    <property type="entry name" value="LYSOPHOSPHOLIPASE-RELATED"/>
    <property type="match status" value="1"/>
</dbReference>
<comment type="similarity">
    <text evidence="1">Belongs to the AB hydrolase superfamily. AB hydrolase 2 family.</text>
</comment>
<comment type="caution">
    <text evidence="4">The sequence shown here is derived from an EMBL/GenBank/DDBJ whole genome shotgun (WGS) entry which is preliminary data.</text>
</comment>
<protein>
    <submittedName>
        <fullName evidence="4">Dienelactone hydrolase family protein</fullName>
    </submittedName>
</protein>
<dbReference type="SUPFAM" id="SSF53474">
    <property type="entry name" value="alpha/beta-Hydrolases"/>
    <property type="match status" value="1"/>
</dbReference>
<evidence type="ECO:0000259" key="3">
    <source>
        <dbReference type="Pfam" id="PF02230"/>
    </source>
</evidence>
<dbReference type="Gene3D" id="3.40.50.1820">
    <property type="entry name" value="alpha/beta hydrolase"/>
    <property type="match status" value="1"/>
</dbReference>
<gene>
    <name evidence="4" type="ORF">OVY01_13210</name>
</gene>
<organism evidence="4 5">
    <name type="scientific">Robbsia betulipollinis</name>
    <dbReference type="NCBI Taxonomy" id="2981849"/>
    <lineage>
        <taxon>Bacteria</taxon>
        <taxon>Pseudomonadati</taxon>
        <taxon>Pseudomonadota</taxon>
        <taxon>Betaproteobacteria</taxon>
        <taxon>Burkholderiales</taxon>
        <taxon>Burkholderiaceae</taxon>
        <taxon>Robbsia</taxon>
    </lineage>
</organism>
<feature type="domain" description="Phospholipase/carboxylesterase/thioesterase" evidence="3">
    <location>
        <begin position="15"/>
        <end position="218"/>
    </location>
</feature>
<dbReference type="InterPro" id="IPR003140">
    <property type="entry name" value="PLipase/COase/thioEstase"/>
</dbReference>